<dbReference type="InterPro" id="IPR009006">
    <property type="entry name" value="Ala_racemase/Decarboxylase_C"/>
</dbReference>
<evidence type="ECO:0000259" key="16">
    <source>
        <dbReference type="Pfam" id="PF02784"/>
    </source>
</evidence>
<keyword evidence="5 12" id="KW-0457">Lysine biosynthesis</keyword>
<evidence type="ECO:0000256" key="7">
    <source>
        <dbReference type="ARBA" id="ARBA00050464"/>
    </source>
</evidence>
<dbReference type="SUPFAM" id="SSF51419">
    <property type="entry name" value="PLP-binding barrel"/>
    <property type="match status" value="1"/>
</dbReference>
<dbReference type="UniPathway" id="UPA00034">
    <property type="reaction ID" value="UER00027"/>
</dbReference>
<dbReference type="PRINTS" id="PR01179">
    <property type="entry name" value="ODADCRBXLASE"/>
</dbReference>
<dbReference type="GO" id="GO:0009089">
    <property type="term" value="P:lysine biosynthetic process via diaminopimelate"/>
    <property type="evidence" value="ECO:0007669"/>
    <property type="project" value="UniProtKB-UniRule"/>
</dbReference>
<dbReference type="Gene3D" id="2.40.37.10">
    <property type="entry name" value="Lyase, Ornithine Decarboxylase, Chain A, domain 1"/>
    <property type="match status" value="1"/>
</dbReference>
<dbReference type="GO" id="GO:0030170">
    <property type="term" value="F:pyridoxal phosphate binding"/>
    <property type="evidence" value="ECO:0007669"/>
    <property type="project" value="UniProtKB-UniRule"/>
</dbReference>
<gene>
    <name evidence="12 17" type="primary">lysA</name>
    <name evidence="17" type="ORF">ENO47_01020</name>
</gene>
<keyword evidence="6 12" id="KW-0456">Lyase</keyword>
<dbReference type="InterPro" id="IPR000183">
    <property type="entry name" value="Orn/DAP/Arg_de-COase"/>
</dbReference>
<dbReference type="GO" id="GO:0008836">
    <property type="term" value="F:diaminopimelate decarboxylase activity"/>
    <property type="evidence" value="ECO:0007669"/>
    <property type="project" value="UniProtKB-UniRule"/>
</dbReference>
<proteinExistence type="inferred from homology"/>
<dbReference type="FunFam" id="3.20.20.10:FF:000003">
    <property type="entry name" value="Diaminopimelate decarboxylase"/>
    <property type="match status" value="1"/>
</dbReference>
<dbReference type="Pfam" id="PF02784">
    <property type="entry name" value="Orn_Arg_deC_N"/>
    <property type="match status" value="1"/>
</dbReference>
<feature type="domain" description="Orn/DAP/Arg decarboxylase 2 N-terminal" evidence="16">
    <location>
        <begin position="42"/>
        <end position="283"/>
    </location>
</feature>
<comment type="catalytic activity">
    <reaction evidence="7 12 14">
        <text>meso-2,6-diaminopimelate + H(+) = L-lysine + CO2</text>
        <dbReference type="Rhea" id="RHEA:15101"/>
        <dbReference type="ChEBI" id="CHEBI:15378"/>
        <dbReference type="ChEBI" id="CHEBI:16526"/>
        <dbReference type="ChEBI" id="CHEBI:32551"/>
        <dbReference type="ChEBI" id="CHEBI:57791"/>
        <dbReference type="EC" id="4.1.1.20"/>
    </reaction>
</comment>
<comment type="similarity">
    <text evidence="9 12">Belongs to the Orn/Lys/Arg decarboxylase class-II family. LysA subfamily.</text>
</comment>
<comment type="subunit">
    <text evidence="12">Homodimer.</text>
</comment>
<dbReference type="EMBL" id="DSFP01000020">
    <property type="protein sequence ID" value="HEW45243.1"/>
    <property type="molecule type" value="Genomic_DNA"/>
</dbReference>
<evidence type="ECO:0000256" key="14">
    <source>
        <dbReference type="RuleBase" id="RU003738"/>
    </source>
</evidence>
<dbReference type="PROSITE" id="PS00878">
    <property type="entry name" value="ODR_DC_2_1"/>
    <property type="match status" value="1"/>
</dbReference>
<evidence type="ECO:0000256" key="8">
    <source>
        <dbReference type="ARBA" id="ARBA00060643"/>
    </source>
</evidence>
<dbReference type="EC" id="4.1.1.20" evidence="10 12"/>
<feature type="binding site" evidence="12">
    <location>
        <position position="316"/>
    </location>
    <ligand>
        <name>substrate</name>
    </ligand>
</feature>
<dbReference type="InterPro" id="IPR022643">
    <property type="entry name" value="De-COase2_C"/>
</dbReference>
<comment type="cofactor">
    <cofactor evidence="1 12 13 14">
        <name>pyridoxal 5'-phosphate</name>
        <dbReference type="ChEBI" id="CHEBI:597326"/>
    </cofactor>
</comment>
<comment type="pathway">
    <text evidence="8 12 14">Amino-acid biosynthesis; L-lysine biosynthesis via DAP pathway; L-lysine from DL-2,6-diaminopimelate: step 1/1.</text>
</comment>
<sequence length="414" mass="45892">MLGEYNPYLEYRGEELFLEGVSLRALAEELGTPLYVYSASYIRDRLRAYSQAFPEALICYAVKANFNPHIIALAKEEGAGADIVSGGELYASLRAGVEPSKIVYAGVGKTVRELEYAISSDILMFNVESHMELDVLNDIAGRLGKKARIAIRVNPDVDPKTHPYISTGMKKSKFGVDIKSAKKEYEYAGKLKNLEVVGIHCHIGSQILDTSPYIEASQKVVELYHDLLKSGFDIKYLDLGGGLGIKYKPEQSNPDPTDLAQAILPNLKDVKAKLILEPGRSIVGNAGILLTQVQFIKDKGHKHFVIVDAGMNDLVRPAMYEAYHHIVPVAIKERPYIKTDVVGPICETGDFLALDRELPAVERGEYLAVLSAGAYGFAMSSHYNLRPRACEVLVEKGSYKVIREREDYEYILGK</sequence>
<name>A0A7C2Z2C3_9AQUI</name>
<feature type="binding site" evidence="12">
    <location>
        <position position="375"/>
    </location>
    <ligand>
        <name>pyridoxal 5'-phosphate</name>
        <dbReference type="ChEBI" id="CHEBI:597326"/>
    </ligand>
</feature>
<protein>
    <recommendedName>
        <fullName evidence="11 12">Diaminopimelate decarboxylase</fullName>
        <shortName evidence="12">DAP decarboxylase</shortName>
        <shortName evidence="12">DAPDC</shortName>
        <ecNumber evidence="10 12">4.1.1.20</ecNumber>
    </recommendedName>
</protein>
<evidence type="ECO:0000256" key="13">
    <source>
        <dbReference type="PIRSR" id="PIRSR600183-50"/>
    </source>
</evidence>
<evidence type="ECO:0000256" key="2">
    <source>
        <dbReference type="ARBA" id="ARBA00022605"/>
    </source>
</evidence>
<evidence type="ECO:0000256" key="12">
    <source>
        <dbReference type="HAMAP-Rule" id="MF_02120"/>
    </source>
</evidence>
<feature type="active site" description="Proton donor" evidence="13">
    <location>
        <position position="346"/>
    </location>
</feature>
<feature type="binding site" evidence="12">
    <location>
        <begin position="277"/>
        <end position="280"/>
    </location>
    <ligand>
        <name>pyridoxal 5'-phosphate</name>
        <dbReference type="ChEBI" id="CHEBI:597326"/>
    </ligand>
</feature>
<dbReference type="PANTHER" id="PTHR43727">
    <property type="entry name" value="DIAMINOPIMELATE DECARBOXYLASE"/>
    <property type="match status" value="1"/>
</dbReference>
<dbReference type="FunFam" id="2.40.37.10:FF:000003">
    <property type="entry name" value="Diaminopimelate decarboxylase"/>
    <property type="match status" value="1"/>
</dbReference>
<dbReference type="SUPFAM" id="SSF50621">
    <property type="entry name" value="Alanine racemase C-terminal domain-like"/>
    <property type="match status" value="1"/>
</dbReference>
<dbReference type="CDD" id="cd06828">
    <property type="entry name" value="PLPDE_III_DapDC"/>
    <property type="match status" value="1"/>
</dbReference>
<feature type="modified residue" description="N6-(pyridoxal phosphate)lysine" evidence="12 13">
    <location>
        <position position="63"/>
    </location>
</feature>
<feature type="binding site" evidence="12">
    <location>
        <position position="280"/>
    </location>
    <ligand>
        <name>substrate</name>
    </ligand>
</feature>
<feature type="domain" description="Orn/DAP/Arg decarboxylase 2 C-terminal" evidence="15">
    <location>
        <begin position="35"/>
        <end position="373"/>
    </location>
</feature>
<dbReference type="HAMAP" id="MF_02120">
    <property type="entry name" value="LysA"/>
    <property type="match status" value="1"/>
</dbReference>
<keyword evidence="4 12" id="KW-0663">Pyridoxal phosphate</keyword>
<dbReference type="InterPro" id="IPR002986">
    <property type="entry name" value="DAP_deCOOHase_LysA"/>
</dbReference>
<comment type="caution">
    <text evidence="17">The sequence shown here is derived from an EMBL/GenBank/DDBJ whole genome shotgun (WGS) entry which is preliminary data.</text>
</comment>
<dbReference type="PRINTS" id="PR01181">
    <property type="entry name" value="DAPDCRBXLASE"/>
</dbReference>
<evidence type="ECO:0000256" key="1">
    <source>
        <dbReference type="ARBA" id="ARBA00001933"/>
    </source>
</evidence>
<comment type="function">
    <text evidence="12">Specifically catalyzes the decarboxylation of meso-diaminopimelate (meso-DAP) to L-lysine.</text>
</comment>
<evidence type="ECO:0000259" key="15">
    <source>
        <dbReference type="Pfam" id="PF00278"/>
    </source>
</evidence>
<reference evidence="17" key="1">
    <citation type="journal article" date="2020" name="mSystems">
        <title>Genome- and Community-Level Interaction Insights into Carbon Utilization and Element Cycling Functions of Hydrothermarchaeota in Hydrothermal Sediment.</title>
        <authorList>
            <person name="Zhou Z."/>
            <person name="Liu Y."/>
            <person name="Xu W."/>
            <person name="Pan J."/>
            <person name="Luo Z.H."/>
            <person name="Li M."/>
        </authorList>
    </citation>
    <scope>NUCLEOTIDE SEQUENCE [LARGE SCALE GENOMIC DNA]</scope>
    <source>
        <strain evidence="17">SpSt-132</strain>
    </source>
</reference>
<evidence type="ECO:0000256" key="6">
    <source>
        <dbReference type="ARBA" id="ARBA00023239"/>
    </source>
</evidence>
<dbReference type="Pfam" id="PF00278">
    <property type="entry name" value="Orn_DAP_Arg_deC"/>
    <property type="match status" value="1"/>
</dbReference>
<evidence type="ECO:0000256" key="5">
    <source>
        <dbReference type="ARBA" id="ARBA00023154"/>
    </source>
</evidence>
<dbReference type="PANTHER" id="PTHR43727:SF2">
    <property type="entry name" value="GROUP IV DECARBOXYLASE"/>
    <property type="match status" value="1"/>
</dbReference>
<evidence type="ECO:0000256" key="9">
    <source>
        <dbReference type="ARBA" id="ARBA00060983"/>
    </source>
</evidence>
<organism evidence="17">
    <name type="scientific">Hydrogenobacter sp</name>
    <dbReference type="NCBI Taxonomy" id="2152829"/>
    <lineage>
        <taxon>Bacteria</taxon>
        <taxon>Pseudomonadati</taxon>
        <taxon>Aquificota</taxon>
        <taxon>Aquificia</taxon>
        <taxon>Aquificales</taxon>
        <taxon>Aquificaceae</taxon>
        <taxon>Hydrogenobacter</taxon>
    </lineage>
</organism>
<feature type="binding site" evidence="12">
    <location>
        <position position="347"/>
    </location>
    <ligand>
        <name>substrate</name>
    </ligand>
</feature>
<dbReference type="AlphaFoldDB" id="A0A7C2Z2C3"/>
<feature type="binding site" evidence="12">
    <location>
        <position position="242"/>
    </location>
    <ligand>
        <name>pyridoxal 5'-phosphate</name>
        <dbReference type="ChEBI" id="CHEBI:597326"/>
    </ligand>
</feature>
<evidence type="ECO:0000256" key="4">
    <source>
        <dbReference type="ARBA" id="ARBA00022898"/>
    </source>
</evidence>
<dbReference type="InterPro" id="IPR022644">
    <property type="entry name" value="De-COase2_N"/>
</dbReference>
<feature type="binding site" evidence="12">
    <location>
        <position position="375"/>
    </location>
    <ligand>
        <name>substrate</name>
    </ligand>
</feature>
<evidence type="ECO:0000313" key="17">
    <source>
        <dbReference type="EMBL" id="HEW45243.1"/>
    </source>
</evidence>
<dbReference type="NCBIfam" id="TIGR01048">
    <property type="entry name" value="lysA"/>
    <property type="match status" value="1"/>
</dbReference>
<accession>A0A7C2Z2C3</accession>
<evidence type="ECO:0000256" key="10">
    <source>
        <dbReference type="ARBA" id="ARBA00066427"/>
    </source>
</evidence>
<keyword evidence="2 12" id="KW-0028">Amino-acid biosynthesis</keyword>
<dbReference type="InterPro" id="IPR022653">
    <property type="entry name" value="De-COase2_pyr-phos_BS"/>
</dbReference>
<keyword evidence="3 12" id="KW-0210">Decarboxylase</keyword>
<evidence type="ECO:0000256" key="3">
    <source>
        <dbReference type="ARBA" id="ARBA00022793"/>
    </source>
</evidence>
<dbReference type="InterPro" id="IPR029066">
    <property type="entry name" value="PLP-binding_barrel"/>
</dbReference>
<evidence type="ECO:0000256" key="11">
    <source>
        <dbReference type="ARBA" id="ARBA00074972"/>
    </source>
</evidence>
<dbReference type="Gene3D" id="3.20.20.10">
    <property type="entry name" value="Alanine racemase"/>
    <property type="match status" value="1"/>
</dbReference>
<feature type="binding site" evidence="12">
    <location>
        <position position="320"/>
    </location>
    <ligand>
        <name>substrate</name>
    </ligand>
</feature>